<accession>A0AC35G4D1</accession>
<proteinExistence type="predicted"/>
<organism evidence="1 2">
    <name type="scientific">Panagrolaimus sp. PS1159</name>
    <dbReference type="NCBI Taxonomy" id="55785"/>
    <lineage>
        <taxon>Eukaryota</taxon>
        <taxon>Metazoa</taxon>
        <taxon>Ecdysozoa</taxon>
        <taxon>Nematoda</taxon>
        <taxon>Chromadorea</taxon>
        <taxon>Rhabditida</taxon>
        <taxon>Tylenchina</taxon>
        <taxon>Panagrolaimomorpha</taxon>
        <taxon>Panagrolaimoidea</taxon>
        <taxon>Panagrolaimidae</taxon>
        <taxon>Panagrolaimus</taxon>
    </lineage>
</organism>
<evidence type="ECO:0000313" key="1">
    <source>
        <dbReference type="Proteomes" id="UP000887580"/>
    </source>
</evidence>
<protein>
    <submittedName>
        <fullName evidence="2">Protein-histidine N-methyltransferase</fullName>
    </submittedName>
</protein>
<evidence type="ECO:0000313" key="2">
    <source>
        <dbReference type="WBParaSite" id="PS1159_v2.g23914.t1"/>
    </source>
</evidence>
<sequence length="494" mass="56601">MKDETIQEVSKLFQTILTVIPSENPKELYADHIKIKEVLSKVSAEQDKFVPNKDRISKLPAFLEWATKNNIKFENAEIKESDKGFSLIAKDEIPAGGNAVEVPRSAILTSDSSKINKGLRELFVSDQLVQSVENCSLVLLLAHEVLDPKSSWKPYIDILPAELITPLTMTNEQLLSLKPSNAFILAMQFFRCIARHFVYFFLMTHARESTRLLPKASSDAIKKTLFTSQNFTFDLYVWATAIVTSRVNRIPNLVQIGNQTTTSPSLIPIMDFANFEFIGDAAAAQSEVFYSIPQKKVQLLLHRKIKAGTEILIPIGNKSNRDCLLYSGFVPFEENPVDTFELRLGFPQKTEQWKIFAAQRMGVLNPKEYAATFVIHLSTFYSHQLEFSAFWNFAKLFVAKTQNDFNTEENVKQAKEYLYKRFCLYLEGYKALPKMEPKESSLEKYIWRLKNSERKILEAMVSYFEKPVEDIIKSNGTVFPEVKEKNENFDKIDT</sequence>
<dbReference type="WBParaSite" id="PS1159_v2.g23914.t1">
    <property type="protein sequence ID" value="PS1159_v2.g23914.t1"/>
    <property type="gene ID" value="PS1159_v2.g23914"/>
</dbReference>
<reference evidence="2" key="1">
    <citation type="submission" date="2022-11" db="UniProtKB">
        <authorList>
            <consortium name="WormBaseParasite"/>
        </authorList>
    </citation>
    <scope>IDENTIFICATION</scope>
</reference>
<dbReference type="Proteomes" id="UP000887580">
    <property type="component" value="Unplaced"/>
</dbReference>
<name>A0AC35G4D1_9BILA</name>